<dbReference type="CDD" id="cd08831">
    <property type="entry name" value="ArfGap_ArfGap2_3_like"/>
    <property type="match status" value="1"/>
</dbReference>
<organism evidence="8 9">
    <name type="scientific">Circinella minor</name>
    <dbReference type="NCBI Taxonomy" id="1195481"/>
    <lineage>
        <taxon>Eukaryota</taxon>
        <taxon>Fungi</taxon>
        <taxon>Fungi incertae sedis</taxon>
        <taxon>Mucoromycota</taxon>
        <taxon>Mucoromycotina</taxon>
        <taxon>Mucoromycetes</taxon>
        <taxon>Mucorales</taxon>
        <taxon>Lichtheimiaceae</taxon>
        <taxon>Circinella</taxon>
    </lineage>
</organism>
<evidence type="ECO:0000313" key="9">
    <source>
        <dbReference type="Proteomes" id="UP000646827"/>
    </source>
</evidence>
<accession>A0A8H7RTH9</accession>
<feature type="compositionally biased region" description="Low complexity" evidence="6">
    <location>
        <begin position="364"/>
        <end position="380"/>
    </location>
</feature>
<evidence type="ECO:0000256" key="3">
    <source>
        <dbReference type="ARBA" id="ARBA00022771"/>
    </source>
</evidence>
<keyword evidence="3 5" id="KW-0863">Zinc-finger</keyword>
<keyword evidence="2" id="KW-0479">Metal-binding</keyword>
<dbReference type="OrthoDB" id="983479at2759"/>
<dbReference type="Gene3D" id="1.10.220.150">
    <property type="entry name" value="Arf GTPase activating protein"/>
    <property type="match status" value="1"/>
</dbReference>
<evidence type="ECO:0000256" key="4">
    <source>
        <dbReference type="ARBA" id="ARBA00022833"/>
    </source>
</evidence>
<feature type="compositionally biased region" description="Low complexity" evidence="6">
    <location>
        <begin position="251"/>
        <end position="260"/>
    </location>
</feature>
<evidence type="ECO:0000259" key="7">
    <source>
        <dbReference type="PROSITE" id="PS50115"/>
    </source>
</evidence>
<keyword evidence="1" id="KW-0343">GTPase activation</keyword>
<evidence type="ECO:0000313" key="8">
    <source>
        <dbReference type="EMBL" id="KAG2216405.1"/>
    </source>
</evidence>
<dbReference type="SMART" id="SM00105">
    <property type="entry name" value="ArfGap"/>
    <property type="match status" value="1"/>
</dbReference>
<feature type="compositionally biased region" description="Polar residues" evidence="6">
    <location>
        <begin position="303"/>
        <end position="314"/>
    </location>
</feature>
<dbReference type="EMBL" id="JAEPRB010000410">
    <property type="protein sequence ID" value="KAG2216405.1"/>
    <property type="molecule type" value="Genomic_DNA"/>
</dbReference>
<gene>
    <name evidence="8" type="ORF">INT45_013882</name>
</gene>
<feature type="region of interest" description="Disordered" evidence="6">
    <location>
        <begin position="408"/>
        <end position="432"/>
    </location>
</feature>
<keyword evidence="9" id="KW-1185">Reference proteome</keyword>
<dbReference type="Pfam" id="PF01412">
    <property type="entry name" value="ArfGap"/>
    <property type="match status" value="1"/>
</dbReference>
<dbReference type="InterPro" id="IPR037278">
    <property type="entry name" value="ARFGAP/RecO"/>
</dbReference>
<feature type="region of interest" description="Disordered" evidence="6">
    <location>
        <begin position="358"/>
        <end position="391"/>
    </location>
</feature>
<dbReference type="GO" id="GO:0005096">
    <property type="term" value="F:GTPase activator activity"/>
    <property type="evidence" value="ECO:0007669"/>
    <property type="project" value="UniProtKB-KW"/>
</dbReference>
<evidence type="ECO:0000256" key="6">
    <source>
        <dbReference type="SAM" id="MobiDB-lite"/>
    </source>
</evidence>
<feature type="domain" description="Arf-GAP" evidence="7">
    <location>
        <begin position="1"/>
        <end position="90"/>
    </location>
</feature>
<dbReference type="PANTHER" id="PTHR45686">
    <property type="entry name" value="ADP-RIBOSYLATION FACTOR GTPASE ACTIVATING PROTEIN 3, ISOFORM H-RELATED"/>
    <property type="match status" value="1"/>
</dbReference>
<protein>
    <recommendedName>
        <fullName evidence="7">Arf-GAP domain-containing protein</fullName>
    </recommendedName>
</protein>
<dbReference type="AlphaFoldDB" id="A0A8H7RTH9"/>
<feature type="region of interest" description="Disordered" evidence="6">
    <location>
        <begin position="291"/>
        <end position="339"/>
    </location>
</feature>
<sequence length="545" mass="62499">MSLLQQQPTKQEITLEFKKLLQSRQNKACFDCHSKGPTWTSITFGIYLCQDCAAAHRNLGVHISFVKSTTLDSWNSEQLEMMRQGGNQAAHDALGDHVLQYKDIYAKYTSKNALHYKKELLIKVERALSMNQQQQHVDNNNNNTIFNDELFSSTTTTTTTNNNNNNNKIIDIPDLMDHSHDPFEFLLQPKQQSKKQQQQQENPNMPLIDIEPMSTQSMISKPTTDADLFTFWENEKSDIKQDESLTFSTTKATTTTTATTHASFGKSKHHHPQNKTSRLGVRKAQTFNFEEAEAREKQQQQQGSFYNNKMVTSHNNTNDDEDNNDNNKKNNNNVHRFSNPLPIREKTQRTSRLAYVPNNEKMDSSTSSLSTTTTTTTTTHTKTKKEEEEKYDPEMDRLGMGIARIGHSYNKNNYSHNNNKKKEEEEDENEITFARDKFGSAKSISSDQYFGRHDYDPTLIAENSAKLTRFQGASSISSDQYFDRQQQRNRPSQDDFSGGYIRSTGTYNRNNNNNNNKPFSKKLLSVASKGATKLQRALAEMEQRH</sequence>
<evidence type="ECO:0000256" key="2">
    <source>
        <dbReference type="ARBA" id="ARBA00022723"/>
    </source>
</evidence>
<dbReference type="Proteomes" id="UP000646827">
    <property type="component" value="Unassembled WGS sequence"/>
</dbReference>
<dbReference type="SUPFAM" id="SSF57863">
    <property type="entry name" value="ArfGap/RecO-like zinc finger"/>
    <property type="match status" value="1"/>
</dbReference>
<dbReference type="PANTHER" id="PTHR45686:SF4">
    <property type="entry name" value="ADP-RIBOSYLATION FACTOR GTPASE ACTIVATING PROTEIN 3, ISOFORM H"/>
    <property type="match status" value="1"/>
</dbReference>
<reference evidence="8 9" key="1">
    <citation type="submission" date="2020-12" db="EMBL/GenBank/DDBJ databases">
        <title>Metabolic potential, ecology and presence of endohyphal bacteria is reflected in genomic diversity of Mucoromycotina.</title>
        <authorList>
            <person name="Muszewska A."/>
            <person name="Okrasinska A."/>
            <person name="Steczkiewicz K."/>
            <person name="Drgas O."/>
            <person name="Orlowska M."/>
            <person name="Perlinska-Lenart U."/>
            <person name="Aleksandrzak-Piekarczyk T."/>
            <person name="Szatraj K."/>
            <person name="Zielenkiewicz U."/>
            <person name="Pilsyk S."/>
            <person name="Malc E."/>
            <person name="Mieczkowski P."/>
            <person name="Kruszewska J.S."/>
            <person name="Biernat P."/>
            <person name="Pawlowska J."/>
        </authorList>
    </citation>
    <scope>NUCLEOTIDE SEQUENCE [LARGE SCALE GENOMIC DNA]</scope>
    <source>
        <strain evidence="8 9">CBS 142.35</strain>
    </source>
</reference>
<dbReference type="GO" id="GO:0048205">
    <property type="term" value="P:COPI coating of Golgi vesicle"/>
    <property type="evidence" value="ECO:0007669"/>
    <property type="project" value="TreeGrafter"/>
</dbReference>
<proteinExistence type="predicted"/>
<feature type="region of interest" description="Disordered" evidence="6">
    <location>
        <begin position="251"/>
        <end position="278"/>
    </location>
</feature>
<evidence type="ECO:0000256" key="1">
    <source>
        <dbReference type="ARBA" id="ARBA00022468"/>
    </source>
</evidence>
<feature type="region of interest" description="Disordered" evidence="6">
    <location>
        <begin position="478"/>
        <end position="519"/>
    </location>
</feature>
<dbReference type="InterPro" id="IPR001164">
    <property type="entry name" value="ArfGAP_dom"/>
</dbReference>
<keyword evidence="4" id="KW-0862">Zinc</keyword>
<name>A0A8H7RTH9_9FUNG</name>
<dbReference type="InterPro" id="IPR038508">
    <property type="entry name" value="ArfGAP_dom_sf"/>
</dbReference>
<feature type="compositionally biased region" description="Low complexity" evidence="6">
    <location>
        <begin position="408"/>
        <end position="417"/>
    </location>
</feature>
<dbReference type="PROSITE" id="PS50115">
    <property type="entry name" value="ARFGAP"/>
    <property type="match status" value="1"/>
</dbReference>
<dbReference type="GO" id="GO:0000139">
    <property type="term" value="C:Golgi membrane"/>
    <property type="evidence" value="ECO:0007669"/>
    <property type="project" value="GOC"/>
</dbReference>
<dbReference type="PRINTS" id="PR00405">
    <property type="entry name" value="REVINTRACTNG"/>
</dbReference>
<comment type="caution">
    <text evidence="8">The sequence shown here is derived from an EMBL/GenBank/DDBJ whole genome shotgun (WGS) entry which is preliminary data.</text>
</comment>
<dbReference type="GO" id="GO:0008270">
    <property type="term" value="F:zinc ion binding"/>
    <property type="evidence" value="ECO:0007669"/>
    <property type="project" value="UniProtKB-KW"/>
</dbReference>
<evidence type="ECO:0000256" key="5">
    <source>
        <dbReference type="PROSITE-ProRule" id="PRU00288"/>
    </source>
</evidence>